<dbReference type="SUPFAM" id="SSF50969">
    <property type="entry name" value="YVTN repeat-like/Quinoprotein amine dehydrogenase"/>
    <property type="match status" value="1"/>
</dbReference>
<comment type="caution">
    <text evidence="2">The sequence shown here is derived from an EMBL/GenBank/DDBJ whole genome shotgun (WGS) entry which is preliminary data.</text>
</comment>
<dbReference type="SUPFAM" id="SSF63829">
    <property type="entry name" value="Calcium-dependent phosphotriesterase"/>
    <property type="match status" value="1"/>
</dbReference>
<dbReference type="SUPFAM" id="SSF49785">
    <property type="entry name" value="Galactose-binding domain-like"/>
    <property type="match status" value="1"/>
</dbReference>
<evidence type="ECO:0000313" key="3">
    <source>
        <dbReference type="Proteomes" id="UP000282311"/>
    </source>
</evidence>
<dbReference type="SUPFAM" id="SSF75011">
    <property type="entry name" value="3-carboxy-cis,cis-mucoante lactonizing enzyme"/>
    <property type="match status" value="1"/>
</dbReference>
<dbReference type="InterPro" id="IPR015943">
    <property type="entry name" value="WD40/YVTN_repeat-like_dom_sf"/>
</dbReference>
<dbReference type="RefSeq" id="WP_120747151.1">
    <property type="nucleotide sequence ID" value="NZ_RBAH01000006.1"/>
</dbReference>
<dbReference type="Proteomes" id="UP000282311">
    <property type="component" value="Unassembled WGS sequence"/>
</dbReference>
<dbReference type="Gene3D" id="2.130.10.10">
    <property type="entry name" value="YVTN repeat-like/Quinoprotein amine dehydrogenase"/>
    <property type="match status" value="2"/>
</dbReference>
<dbReference type="AlphaFoldDB" id="A0A3B0CGI4"/>
<accession>A0A3B0CGI4</accession>
<proteinExistence type="predicted"/>
<feature type="chain" id="PRO_5017302784" evidence="1">
    <location>
        <begin position="27"/>
        <end position="815"/>
    </location>
</feature>
<protein>
    <submittedName>
        <fullName evidence="2">Uncharacterized protein</fullName>
    </submittedName>
</protein>
<keyword evidence="1" id="KW-0732">Signal</keyword>
<evidence type="ECO:0000256" key="1">
    <source>
        <dbReference type="SAM" id="SignalP"/>
    </source>
</evidence>
<dbReference type="InterPro" id="IPR008979">
    <property type="entry name" value="Galactose-bd-like_sf"/>
</dbReference>
<dbReference type="InterPro" id="IPR011044">
    <property type="entry name" value="Quino_amine_DH_bsu"/>
</dbReference>
<feature type="signal peptide" evidence="1">
    <location>
        <begin position="1"/>
        <end position="26"/>
    </location>
</feature>
<reference evidence="2 3" key="1">
    <citation type="journal article" date="2007" name="Int. J. Syst. Evol. Microbiol.">
        <title>Paenibacillus ginsengarvi sp. nov., isolated from soil from ginseng cultivation.</title>
        <authorList>
            <person name="Yoon M.H."/>
            <person name="Ten L.N."/>
            <person name="Im W.T."/>
        </authorList>
    </citation>
    <scope>NUCLEOTIDE SEQUENCE [LARGE SCALE GENOMIC DNA]</scope>
    <source>
        <strain evidence="2 3">KCTC 13059</strain>
    </source>
</reference>
<dbReference type="Gene3D" id="2.60.120.260">
    <property type="entry name" value="Galactose-binding domain-like"/>
    <property type="match status" value="1"/>
</dbReference>
<gene>
    <name evidence="2" type="ORF">D7M11_10480</name>
</gene>
<organism evidence="2 3">
    <name type="scientific">Paenibacillus ginsengarvi</name>
    <dbReference type="NCBI Taxonomy" id="400777"/>
    <lineage>
        <taxon>Bacteria</taxon>
        <taxon>Bacillati</taxon>
        <taxon>Bacillota</taxon>
        <taxon>Bacilli</taxon>
        <taxon>Bacillales</taxon>
        <taxon>Paenibacillaceae</taxon>
        <taxon>Paenibacillus</taxon>
    </lineage>
</organism>
<dbReference type="OrthoDB" id="843723at2"/>
<evidence type="ECO:0000313" key="2">
    <source>
        <dbReference type="EMBL" id="RKN84945.1"/>
    </source>
</evidence>
<sequence length="815" mass="86592">MKRKKWISLWLALALMLCSFPAAVFASDMVFENADFENGLTGWTDRFGSGGIMSSAEYRYSGTRSVKIADTSTTSQYGLESNKQPATAGTTYLVYAKAYILSGSANLYIRFWDSADQVIDSKFTSSSTPNQWLTMKTVMKAPANTAYVTALLYSNKTNTGTVYWDDAAITKQFTNLGAQVMAAVPSGGTFGIGPNQHMLYSAISGGTGYDARMAAIDTDTETFELIGMGGAAGAWSAATATSGDVFFGSYNNGALFRYTPGGTSVTNLGTPVAGLSNIFALTSGQGGQVYGGGFADAKAFVYDPTTGSSEITPPIETAEDYVRSIAYDAARNVTYLGIGAHAKLIRYDNSTGARENILPTAYSSEEFVYSMDYVGGKLFARLSPSSKLLVLDVQQNASGAVTVTEDAVIEGVGSLSVSPVLGGKVYFTKAGELYAYDLAAKTNVSTGFSAGTLTRIGLVQLADQTNYPGMSVVGVGQYQGNTRLIKYNPQTGSNKKTILSVPELPQNLTVIGTGPDGNVYSAGFLGGGLGMYKPFLGDANDEAPDTIYRGIGQAESIQNLNGNMYIGVYPSSKVYRYDPSQPYSSGVNPVQLFSLDNDHQDRPVAMAAGGQYLFVGTVPGYGHLGGALTIYDTAGGGAPVVLRNIVPDQSVTALTYKNGKVYGGSSVRPGNGAVATQTEAKLFVYDTASATTATVSLPVSNLTAITKLIVGPDGNVWGMAEGYLFIYSVTTDSFTYFEQKFTDVSYPAGAWEDASLLLAKDGNVYGTIRNKYLFRIDPATKAITRLVTNGANGIAEDDYGNIYYYYTSQLKRYAF</sequence>
<keyword evidence="3" id="KW-1185">Reference proteome</keyword>
<dbReference type="EMBL" id="RBAH01000006">
    <property type="protein sequence ID" value="RKN84945.1"/>
    <property type="molecule type" value="Genomic_DNA"/>
</dbReference>
<name>A0A3B0CGI4_9BACL</name>